<evidence type="ECO:0000313" key="2">
    <source>
        <dbReference type="Proteomes" id="UP000557307"/>
    </source>
</evidence>
<proteinExistence type="predicted"/>
<evidence type="ECO:0000313" key="1">
    <source>
        <dbReference type="EMBL" id="MBB5287630.1"/>
    </source>
</evidence>
<dbReference type="InterPro" id="IPR014777">
    <property type="entry name" value="4pyrrole_Mease_sub1"/>
</dbReference>
<gene>
    <name evidence="1" type="ORF">HNQ92_005797</name>
</gene>
<dbReference type="AlphaFoldDB" id="A0A840U6F8"/>
<name>A0A840U6F8_9BACT</name>
<accession>A0A840U6F8</accession>
<keyword evidence="2" id="KW-1185">Reference proteome</keyword>
<reference evidence="1 2" key="1">
    <citation type="submission" date="2020-08" db="EMBL/GenBank/DDBJ databases">
        <title>Genomic Encyclopedia of Type Strains, Phase IV (KMG-IV): sequencing the most valuable type-strain genomes for metagenomic binning, comparative biology and taxonomic classification.</title>
        <authorList>
            <person name="Goeker M."/>
        </authorList>
    </citation>
    <scope>NUCLEOTIDE SEQUENCE [LARGE SCALE GENOMIC DNA]</scope>
    <source>
        <strain evidence="1 2">DSM 105074</strain>
    </source>
</reference>
<sequence length="128" mass="14952">MGKAFRYLRKSTFFPKRLERLKGTFRAVAKKSTYKYPWKLRKKGLKGTFYQKSTFFAKLTYYCMSTDTTTLFLIPTVLAEGTAERVLSPQVREVIQPLDVFFVENVRTARRFISGLRLGKVMGEDVMR</sequence>
<dbReference type="GO" id="GO:0008168">
    <property type="term" value="F:methyltransferase activity"/>
    <property type="evidence" value="ECO:0007669"/>
    <property type="project" value="InterPro"/>
</dbReference>
<protein>
    <submittedName>
        <fullName evidence="1">Uncharacterized protein</fullName>
    </submittedName>
</protein>
<dbReference type="Gene3D" id="3.40.1010.10">
    <property type="entry name" value="Cobalt-precorrin-4 Transmethylase, Domain 1"/>
    <property type="match status" value="1"/>
</dbReference>
<organism evidence="1 2">
    <name type="scientific">Rhabdobacter roseus</name>
    <dbReference type="NCBI Taxonomy" id="1655419"/>
    <lineage>
        <taxon>Bacteria</taxon>
        <taxon>Pseudomonadati</taxon>
        <taxon>Bacteroidota</taxon>
        <taxon>Cytophagia</taxon>
        <taxon>Cytophagales</taxon>
        <taxon>Cytophagaceae</taxon>
        <taxon>Rhabdobacter</taxon>
    </lineage>
</organism>
<dbReference type="Proteomes" id="UP000557307">
    <property type="component" value="Unassembled WGS sequence"/>
</dbReference>
<dbReference type="EMBL" id="JACHGF010000022">
    <property type="protein sequence ID" value="MBB5287630.1"/>
    <property type="molecule type" value="Genomic_DNA"/>
</dbReference>
<comment type="caution">
    <text evidence="1">The sequence shown here is derived from an EMBL/GenBank/DDBJ whole genome shotgun (WGS) entry which is preliminary data.</text>
</comment>